<dbReference type="EMBL" id="BARV01007757">
    <property type="protein sequence ID" value="GAI12312.1"/>
    <property type="molecule type" value="Genomic_DNA"/>
</dbReference>
<name>X1KZ04_9ZZZZ</name>
<evidence type="ECO:0000256" key="2">
    <source>
        <dbReference type="ARBA" id="ARBA00022723"/>
    </source>
</evidence>
<dbReference type="PANTHER" id="PTHR32479:SF17">
    <property type="entry name" value="GLYCOLATE OXIDASE IRON-SULFUR SUBUNIT"/>
    <property type="match status" value="1"/>
</dbReference>
<protein>
    <recommendedName>
        <fullName evidence="6">Cysteine-rich domain-containing protein</fullName>
    </recommendedName>
</protein>
<dbReference type="Pfam" id="PF02754">
    <property type="entry name" value="CCG"/>
    <property type="match status" value="2"/>
</dbReference>
<evidence type="ECO:0000313" key="7">
    <source>
        <dbReference type="EMBL" id="GAI12312.1"/>
    </source>
</evidence>
<evidence type="ECO:0000256" key="3">
    <source>
        <dbReference type="ARBA" id="ARBA00022737"/>
    </source>
</evidence>
<feature type="non-terminal residue" evidence="7">
    <location>
        <position position="1"/>
    </location>
</feature>
<dbReference type="GO" id="GO:0046872">
    <property type="term" value="F:metal ion binding"/>
    <property type="evidence" value="ECO:0007669"/>
    <property type="project" value="UniProtKB-KW"/>
</dbReference>
<dbReference type="PANTHER" id="PTHR32479">
    <property type="entry name" value="GLYCOLATE OXIDASE IRON-SULFUR SUBUNIT"/>
    <property type="match status" value="1"/>
</dbReference>
<keyword evidence="1" id="KW-0004">4Fe-4S</keyword>
<feature type="domain" description="Cysteine-rich" evidence="6">
    <location>
        <begin position="90"/>
        <end position="174"/>
    </location>
</feature>
<keyword evidence="2" id="KW-0479">Metal-binding</keyword>
<dbReference type="InterPro" id="IPR004017">
    <property type="entry name" value="Cys_rich_dom"/>
</dbReference>
<evidence type="ECO:0000256" key="5">
    <source>
        <dbReference type="ARBA" id="ARBA00023014"/>
    </source>
</evidence>
<gene>
    <name evidence="7" type="ORF">S06H3_15738</name>
</gene>
<proteinExistence type="predicted"/>
<dbReference type="GO" id="GO:0051539">
    <property type="term" value="F:4 iron, 4 sulfur cluster binding"/>
    <property type="evidence" value="ECO:0007669"/>
    <property type="project" value="UniProtKB-KW"/>
</dbReference>
<accession>X1KZ04</accession>
<evidence type="ECO:0000256" key="4">
    <source>
        <dbReference type="ARBA" id="ARBA00023004"/>
    </source>
</evidence>
<feature type="domain" description="Cysteine-rich" evidence="6">
    <location>
        <begin position="2"/>
        <end position="44"/>
    </location>
</feature>
<dbReference type="GO" id="GO:0016491">
    <property type="term" value="F:oxidoreductase activity"/>
    <property type="evidence" value="ECO:0007669"/>
    <property type="project" value="UniProtKB-ARBA"/>
</dbReference>
<dbReference type="AlphaFoldDB" id="X1KZ04"/>
<keyword evidence="5" id="KW-0411">Iron-sulfur</keyword>
<evidence type="ECO:0000259" key="6">
    <source>
        <dbReference type="Pfam" id="PF02754"/>
    </source>
</evidence>
<evidence type="ECO:0000256" key="1">
    <source>
        <dbReference type="ARBA" id="ARBA00022485"/>
    </source>
</evidence>
<comment type="caution">
    <text evidence="7">The sequence shown here is derived from an EMBL/GenBank/DDBJ whole genome shotgun (WGS) entry which is preliminary data.</text>
</comment>
<organism evidence="7">
    <name type="scientific">marine sediment metagenome</name>
    <dbReference type="NCBI Taxonomy" id="412755"/>
    <lineage>
        <taxon>unclassified sequences</taxon>
        <taxon>metagenomes</taxon>
        <taxon>ecological metagenomes</taxon>
    </lineage>
</organism>
<sequence>VCCGIPLKEVGAHEQIRELVTKNVEAFKNASCKQVITICSSCGLSAKKIWPEIYQKTTGNGLPFEVKDFCEFLVENSLSLEGLPGLKLKVTYHDPCSLKRGQGVYEEPRQVLRAIPDLDFVEMPEADYCCGGGGGLRLTNLEISQCILKRKMSFLKDMDVEAIVTCCPTCIKQLTVGLSKQRLRSIKVLHPATLVAQAMGLM</sequence>
<keyword evidence="4" id="KW-0408">Iron</keyword>
<keyword evidence="3" id="KW-0677">Repeat</keyword>
<reference evidence="7" key="1">
    <citation type="journal article" date="2014" name="Front. Microbiol.">
        <title>High frequency of phylogenetically diverse reductive dehalogenase-homologous genes in deep subseafloor sedimentary metagenomes.</title>
        <authorList>
            <person name="Kawai M."/>
            <person name="Futagami T."/>
            <person name="Toyoda A."/>
            <person name="Takaki Y."/>
            <person name="Nishi S."/>
            <person name="Hori S."/>
            <person name="Arai W."/>
            <person name="Tsubouchi T."/>
            <person name="Morono Y."/>
            <person name="Uchiyama I."/>
            <person name="Ito T."/>
            <person name="Fujiyama A."/>
            <person name="Inagaki F."/>
            <person name="Takami H."/>
        </authorList>
    </citation>
    <scope>NUCLEOTIDE SEQUENCE</scope>
    <source>
        <strain evidence="7">Expedition CK06-06</strain>
    </source>
</reference>